<organism evidence="2 3">
    <name type="scientific">Liparis tanakae</name>
    <name type="common">Tanaka's snailfish</name>
    <dbReference type="NCBI Taxonomy" id="230148"/>
    <lineage>
        <taxon>Eukaryota</taxon>
        <taxon>Metazoa</taxon>
        <taxon>Chordata</taxon>
        <taxon>Craniata</taxon>
        <taxon>Vertebrata</taxon>
        <taxon>Euteleostomi</taxon>
        <taxon>Actinopterygii</taxon>
        <taxon>Neopterygii</taxon>
        <taxon>Teleostei</taxon>
        <taxon>Neoteleostei</taxon>
        <taxon>Acanthomorphata</taxon>
        <taxon>Eupercaria</taxon>
        <taxon>Perciformes</taxon>
        <taxon>Cottioidei</taxon>
        <taxon>Cottales</taxon>
        <taxon>Liparidae</taxon>
        <taxon>Liparis</taxon>
    </lineage>
</organism>
<comment type="caution">
    <text evidence="2">The sequence shown here is derived from an EMBL/GenBank/DDBJ whole genome shotgun (WGS) entry which is preliminary data.</text>
</comment>
<proteinExistence type="predicted"/>
<evidence type="ECO:0000256" key="1">
    <source>
        <dbReference type="SAM" id="MobiDB-lite"/>
    </source>
</evidence>
<reference evidence="2 3" key="1">
    <citation type="submission" date="2019-03" db="EMBL/GenBank/DDBJ databases">
        <title>First draft genome of Liparis tanakae, snailfish: a comprehensive survey of snailfish specific genes.</title>
        <authorList>
            <person name="Kim W."/>
            <person name="Song I."/>
            <person name="Jeong J.-H."/>
            <person name="Kim D."/>
            <person name="Kim S."/>
            <person name="Ryu S."/>
            <person name="Song J.Y."/>
            <person name="Lee S.K."/>
        </authorList>
    </citation>
    <scope>NUCLEOTIDE SEQUENCE [LARGE SCALE GENOMIC DNA]</scope>
    <source>
        <tissue evidence="2">Muscle</tissue>
    </source>
</reference>
<evidence type="ECO:0000313" key="3">
    <source>
        <dbReference type="Proteomes" id="UP000314294"/>
    </source>
</evidence>
<feature type="region of interest" description="Disordered" evidence="1">
    <location>
        <begin position="1"/>
        <end position="28"/>
    </location>
</feature>
<sequence>MDERETLTWRFGERRLQAPQGGQEVGQSELRRFEPSRLLRDPHAGLILDPVDHHAEGKIKPCHNVELQDLGQLMDHRHGVHLPLRRHKKRERKRCEMSLPAASCQIAVGSEEKTSRGQCKHGERNQGLNTLCEDEMKTNAKPVKKPPRNASLEPWQRYPYASVLHV</sequence>
<keyword evidence="3" id="KW-1185">Reference proteome</keyword>
<gene>
    <name evidence="2" type="ORF">EYF80_031072</name>
</gene>
<feature type="compositionally biased region" description="Basic and acidic residues" evidence="1">
    <location>
        <begin position="1"/>
        <end position="16"/>
    </location>
</feature>
<accession>A0A4Z2GYM4</accession>
<dbReference type="EMBL" id="SRLO01000372">
    <property type="protein sequence ID" value="TNN58747.1"/>
    <property type="molecule type" value="Genomic_DNA"/>
</dbReference>
<dbReference type="Proteomes" id="UP000314294">
    <property type="component" value="Unassembled WGS sequence"/>
</dbReference>
<evidence type="ECO:0000313" key="2">
    <source>
        <dbReference type="EMBL" id="TNN58747.1"/>
    </source>
</evidence>
<dbReference type="AlphaFoldDB" id="A0A4Z2GYM4"/>
<protein>
    <submittedName>
        <fullName evidence="2">Uncharacterized protein</fullName>
    </submittedName>
</protein>
<name>A0A4Z2GYM4_9TELE</name>
<feature type="region of interest" description="Disordered" evidence="1">
    <location>
        <begin position="131"/>
        <end position="152"/>
    </location>
</feature>